<gene>
    <name evidence="3" type="ORF">GJU40_09320</name>
</gene>
<dbReference type="InterPro" id="IPR002508">
    <property type="entry name" value="MurNAc-LAA_cat"/>
</dbReference>
<organism evidence="3 4">
    <name type="scientific">Metabacillus lacus</name>
    <dbReference type="NCBI Taxonomy" id="1983721"/>
    <lineage>
        <taxon>Bacteria</taxon>
        <taxon>Bacillati</taxon>
        <taxon>Bacillota</taxon>
        <taxon>Bacilli</taxon>
        <taxon>Bacillales</taxon>
        <taxon>Bacillaceae</taxon>
        <taxon>Metabacillus</taxon>
    </lineage>
</organism>
<keyword evidence="4" id="KW-1185">Reference proteome</keyword>
<dbReference type="CDD" id="cd02696">
    <property type="entry name" value="MurNAc-LAA"/>
    <property type="match status" value="1"/>
</dbReference>
<keyword evidence="1" id="KW-0378">Hydrolase</keyword>
<dbReference type="GO" id="GO:0008745">
    <property type="term" value="F:N-acetylmuramoyl-L-alanine amidase activity"/>
    <property type="evidence" value="ECO:0007669"/>
    <property type="project" value="InterPro"/>
</dbReference>
<dbReference type="OrthoDB" id="9763643at2"/>
<dbReference type="SUPFAM" id="SSF53187">
    <property type="entry name" value="Zn-dependent exopeptidases"/>
    <property type="match status" value="1"/>
</dbReference>
<accession>A0A7X2M037</accession>
<protein>
    <submittedName>
        <fullName evidence="3">N-acetylmuramoyl-L-alanine amidase</fullName>
    </submittedName>
</protein>
<feature type="domain" description="MurNAc-LAA" evidence="2">
    <location>
        <begin position="63"/>
        <end position="178"/>
    </location>
</feature>
<evidence type="ECO:0000259" key="2">
    <source>
        <dbReference type="SMART" id="SM00646"/>
    </source>
</evidence>
<comment type="caution">
    <text evidence="3">The sequence shown here is derived from an EMBL/GenBank/DDBJ whole genome shotgun (WGS) entry which is preliminary data.</text>
</comment>
<dbReference type="Proteomes" id="UP000448867">
    <property type="component" value="Unassembled WGS sequence"/>
</dbReference>
<name>A0A7X2M037_9BACI</name>
<proteinExistence type="predicted"/>
<dbReference type="Pfam" id="PF01520">
    <property type="entry name" value="Amidase_3"/>
    <property type="match status" value="1"/>
</dbReference>
<dbReference type="GO" id="GO:0009253">
    <property type="term" value="P:peptidoglycan catabolic process"/>
    <property type="evidence" value="ECO:0007669"/>
    <property type="project" value="InterPro"/>
</dbReference>
<sequence>MRIAIDAGHGPMTRGKQTVDGMKEYSFNSAAAEELSRLLQQYHNVQTLFTHHHSMDVPLAERAAAANRWKADLLISIHANAHGNGEAWNSANGIETFVHTSRPPAAVEAAKSIQKQLIFITNRRDRGVKAADYFLLRKTAMTAILCECGFMTNKTEAALLRTHSYRQDCARAICTGIAECYGLKPKNLSSC</sequence>
<dbReference type="EMBL" id="WKKI01000014">
    <property type="protein sequence ID" value="MRX72349.1"/>
    <property type="molecule type" value="Genomic_DNA"/>
</dbReference>
<dbReference type="PANTHER" id="PTHR30404">
    <property type="entry name" value="N-ACETYLMURAMOYL-L-ALANINE AMIDASE"/>
    <property type="match status" value="1"/>
</dbReference>
<evidence type="ECO:0000256" key="1">
    <source>
        <dbReference type="ARBA" id="ARBA00022801"/>
    </source>
</evidence>
<dbReference type="PANTHER" id="PTHR30404:SF0">
    <property type="entry name" value="N-ACETYLMURAMOYL-L-ALANINE AMIDASE AMIC"/>
    <property type="match status" value="1"/>
</dbReference>
<dbReference type="InterPro" id="IPR050695">
    <property type="entry name" value="N-acetylmuramoyl_amidase_3"/>
</dbReference>
<evidence type="ECO:0000313" key="4">
    <source>
        <dbReference type="Proteomes" id="UP000448867"/>
    </source>
</evidence>
<dbReference type="AlphaFoldDB" id="A0A7X2M037"/>
<evidence type="ECO:0000313" key="3">
    <source>
        <dbReference type="EMBL" id="MRX72349.1"/>
    </source>
</evidence>
<dbReference type="Gene3D" id="3.40.630.40">
    <property type="entry name" value="Zn-dependent exopeptidases"/>
    <property type="match status" value="1"/>
</dbReference>
<reference evidence="3 4" key="1">
    <citation type="submission" date="2019-11" db="EMBL/GenBank/DDBJ databases">
        <title>Bacillus lacus genome.</title>
        <authorList>
            <person name="Allen C.J."/>
            <person name="Newman J.D."/>
        </authorList>
    </citation>
    <scope>NUCLEOTIDE SEQUENCE [LARGE SCALE GENOMIC DNA]</scope>
    <source>
        <strain evidence="3 4">KCTC 33946</strain>
    </source>
</reference>
<dbReference type="SMART" id="SM00646">
    <property type="entry name" value="Ami_3"/>
    <property type="match status" value="1"/>
</dbReference>
<dbReference type="GO" id="GO:0030288">
    <property type="term" value="C:outer membrane-bounded periplasmic space"/>
    <property type="evidence" value="ECO:0007669"/>
    <property type="project" value="TreeGrafter"/>
</dbReference>
<dbReference type="RefSeq" id="WP_154307509.1">
    <property type="nucleotide sequence ID" value="NZ_WKKI01000014.1"/>
</dbReference>